<feature type="signal peptide" evidence="1">
    <location>
        <begin position="1"/>
        <end position="30"/>
    </location>
</feature>
<name>A0A6N6VGT9_9HYPH</name>
<reference evidence="2 3" key="1">
    <citation type="submission" date="2019-09" db="EMBL/GenBank/DDBJ databases">
        <title>Parvibaculum sedimenti sp. nov., isolated from sediment.</title>
        <authorList>
            <person name="Wang Y."/>
        </authorList>
    </citation>
    <scope>NUCLEOTIDE SEQUENCE [LARGE SCALE GENOMIC DNA]</scope>
    <source>
        <strain evidence="2 3">HXT-9</strain>
    </source>
</reference>
<dbReference type="Proteomes" id="UP000468901">
    <property type="component" value="Unassembled WGS sequence"/>
</dbReference>
<dbReference type="Gene3D" id="3.90.280.10">
    <property type="entry name" value="PEBP-like"/>
    <property type="match status" value="1"/>
</dbReference>
<dbReference type="InterPro" id="IPR005247">
    <property type="entry name" value="YbhB_YbcL/LppC-like"/>
</dbReference>
<protein>
    <submittedName>
        <fullName evidence="2">YbhB/YbcL family Raf kinase inhibitor-like protein</fullName>
    </submittedName>
</protein>
<dbReference type="CDD" id="cd00865">
    <property type="entry name" value="PEBP_bact_arch"/>
    <property type="match status" value="1"/>
</dbReference>
<accession>A0A6N6VGT9</accession>
<dbReference type="SUPFAM" id="SSF49777">
    <property type="entry name" value="PEBP-like"/>
    <property type="match status" value="1"/>
</dbReference>
<feature type="chain" id="PRO_5026818616" evidence="1">
    <location>
        <begin position="31"/>
        <end position="193"/>
    </location>
</feature>
<gene>
    <name evidence="2" type="ORF">F2P47_12395</name>
</gene>
<dbReference type="EMBL" id="WESC01000010">
    <property type="protein sequence ID" value="KAB7739512.1"/>
    <property type="molecule type" value="Genomic_DNA"/>
</dbReference>
<dbReference type="Pfam" id="PF01161">
    <property type="entry name" value="PBP"/>
    <property type="match status" value="1"/>
</dbReference>
<keyword evidence="1" id="KW-0732">Signal</keyword>
<keyword evidence="3" id="KW-1185">Reference proteome</keyword>
<evidence type="ECO:0000256" key="1">
    <source>
        <dbReference type="SAM" id="SignalP"/>
    </source>
</evidence>
<dbReference type="PANTHER" id="PTHR30289:SF1">
    <property type="entry name" value="PEBP (PHOSPHATIDYLETHANOLAMINE-BINDING PROTEIN) FAMILY PROTEIN"/>
    <property type="match status" value="1"/>
</dbReference>
<proteinExistence type="predicted"/>
<evidence type="ECO:0000313" key="2">
    <source>
        <dbReference type="EMBL" id="KAB7739512.1"/>
    </source>
</evidence>
<dbReference type="AlphaFoldDB" id="A0A6N6VGT9"/>
<dbReference type="NCBIfam" id="TIGR00481">
    <property type="entry name" value="YbhB/YbcL family Raf kinase inhibitor-like protein"/>
    <property type="match status" value="1"/>
</dbReference>
<organism evidence="2 3">
    <name type="scientific">Parvibaculum sedimenti</name>
    <dbReference type="NCBI Taxonomy" id="2608632"/>
    <lineage>
        <taxon>Bacteria</taxon>
        <taxon>Pseudomonadati</taxon>
        <taxon>Pseudomonadota</taxon>
        <taxon>Alphaproteobacteria</taxon>
        <taxon>Hyphomicrobiales</taxon>
        <taxon>Parvibaculaceae</taxon>
        <taxon>Parvibaculum</taxon>
    </lineage>
</organism>
<dbReference type="InterPro" id="IPR008914">
    <property type="entry name" value="PEBP"/>
</dbReference>
<comment type="caution">
    <text evidence="2">The sequence shown here is derived from an EMBL/GenBank/DDBJ whole genome shotgun (WGS) entry which is preliminary data.</text>
</comment>
<evidence type="ECO:0000313" key="3">
    <source>
        <dbReference type="Proteomes" id="UP000468901"/>
    </source>
</evidence>
<dbReference type="InterPro" id="IPR036610">
    <property type="entry name" value="PEBP-like_sf"/>
</dbReference>
<dbReference type="PANTHER" id="PTHR30289">
    <property type="entry name" value="UNCHARACTERIZED PROTEIN YBCL-RELATED"/>
    <property type="match status" value="1"/>
</dbReference>
<sequence>MSMKKRRVLVSLLLSAIAALVASDGHTVMAGSTSLRVESHSLREGAGLPSTRFVDGRCGGENVSPDIFWRNTPKGTKSFALTMFDPDAGGGRGWWHWIVFGIPASVGNLPEGASRSGGMPAGVVQGTGDFGENGYQGPCPPQGDTPHHYVLTVYALDEANVALDATATGAKAAVLFRQHALATGSIVFLYGRP</sequence>